<dbReference type="SUPFAM" id="SSF56112">
    <property type="entry name" value="Protein kinase-like (PK-like)"/>
    <property type="match status" value="1"/>
</dbReference>
<evidence type="ECO:0008006" key="3">
    <source>
        <dbReference type="Google" id="ProtNLM"/>
    </source>
</evidence>
<dbReference type="Proteomes" id="UP001050691">
    <property type="component" value="Unassembled WGS sequence"/>
</dbReference>
<reference evidence="1" key="1">
    <citation type="submission" date="2021-10" db="EMBL/GenBank/DDBJ databases">
        <title>De novo Genome Assembly of Clathrus columnatus (Basidiomycota, Fungi) Using Illumina and Nanopore Sequence Data.</title>
        <authorList>
            <person name="Ogiso-Tanaka E."/>
            <person name="Itagaki H."/>
            <person name="Hosoya T."/>
            <person name="Hosaka K."/>
        </authorList>
    </citation>
    <scope>NUCLEOTIDE SEQUENCE</scope>
    <source>
        <strain evidence="1">MO-923</strain>
    </source>
</reference>
<keyword evidence="2" id="KW-1185">Reference proteome</keyword>
<evidence type="ECO:0000313" key="1">
    <source>
        <dbReference type="EMBL" id="GJJ08119.1"/>
    </source>
</evidence>
<dbReference type="EMBL" id="BPWL01000003">
    <property type="protein sequence ID" value="GJJ08119.1"/>
    <property type="molecule type" value="Genomic_DNA"/>
</dbReference>
<proteinExistence type="predicted"/>
<accession>A0AAV5A4E6</accession>
<comment type="caution">
    <text evidence="1">The sequence shown here is derived from an EMBL/GenBank/DDBJ whole genome shotgun (WGS) entry which is preliminary data.</text>
</comment>
<protein>
    <recommendedName>
        <fullName evidence="3">Protein kinase domain-containing protein</fullName>
    </recommendedName>
</protein>
<gene>
    <name evidence="1" type="ORF">Clacol_002327</name>
</gene>
<dbReference type="InterPro" id="IPR011009">
    <property type="entry name" value="Kinase-like_dom_sf"/>
</dbReference>
<dbReference type="Gene3D" id="1.10.510.10">
    <property type="entry name" value="Transferase(Phosphotransferase) domain 1"/>
    <property type="match status" value="1"/>
</dbReference>
<sequence>MVLGNLLTLPEYPSVTLAEKLNHSPIVHIIVTATVIATTQGEEFKKEDDLPESKCFRQAVKAKSPSGGARSTNYACNQNIEEQTIYNGYYMHENINTLAPPIEIYHPIFNTFFHLVENPPKPTDDDLNNTHEFMYFLSQLSQEKEPFHNKQVLSKLHDILDADILTEQNKDQTKPDSTLHIQVGKECIPILIVELEKELGSGTCDPSIQAGLSMKHTWSLDDVKNIHEKCCCPTFLLSGGGLWLGILGAVFADKDKATPSCEQLEKILLKLHGEGYAFGDLRSQNVLVGTDGNVKLIDFDWCGEYDPSLLSDYVQDKLSKAGKLKRRAINTGGRYAYYPSSVSNLPEWSSDVGPLKLILPDHDWELLYKLFLAITLFQCYA</sequence>
<evidence type="ECO:0000313" key="2">
    <source>
        <dbReference type="Proteomes" id="UP001050691"/>
    </source>
</evidence>
<organism evidence="1 2">
    <name type="scientific">Clathrus columnatus</name>
    <dbReference type="NCBI Taxonomy" id="1419009"/>
    <lineage>
        <taxon>Eukaryota</taxon>
        <taxon>Fungi</taxon>
        <taxon>Dikarya</taxon>
        <taxon>Basidiomycota</taxon>
        <taxon>Agaricomycotina</taxon>
        <taxon>Agaricomycetes</taxon>
        <taxon>Phallomycetidae</taxon>
        <taxon>Phallales</taxon>
        <taxon>Clathraceae</taxon>
        <taxon>Clathrus</taxon>
    </lineage>
</organism>
<name>A0AAV5A4E6_9AGAM</name>
<dbReference type="AlphaFoldDB" id="A0AAV5A4E6"/>